<gene>
    <name evidence="25" type="ORF">BVC80_8871g16</name>
</gene>
<dbReference type="PANTHER" id="PTHR47976:SF7">
    <property type="entry name" value="RECEPTOR-LIKE SERINE_THREONINE-PROTEIN KINASE"/>
    <property type="match status" value="1"/>
</dbReference>
<keyword evidence="9 18" id="KW-0418">Kinase</keyword>
<keyword evidence="6 21" id="KW-0732">Signal</keyword>
<feature type="transmembrane region" description="Helical" evidence="20">
    <location>
        <begin position="434"/>
        <end position="460"/>
    </location>
</feature>
<evidence type="ECO:0000256" key="15">
    <source>
        <dbReference type="ARBA" id="ARBA00023180"/>
    </source>
</evidence>
<dbReference type="SMART" id="SM00220">
    <property type="entry name" value="S_TKc"/>
    <property type="match status" value="1"/>
</dbReference>
<dbReference type="PROSITE" id="PS50948">
    <property type="entry name" value="PAN"/>
    <property type="match status" value="1"/>
</dbReference>
<evidence type="ECO:0000256" key="20">
    <source>
        <dbReference type="SAM" id="Phobius"/>
    </source>
</evidence>
<evidence type="ECO:0000259" key="24">
    <source>
        <dbReference type="PROSITE" id="PS50948"/>
    </source>
</evidence>
<dbReference type="PIRSF" id="PIRSF000641">
    <property type="entry name" value="SRK"/>
    <property type="match status" value="1"/>
</dbReference>
<dbReference type="InterPro" id="IPR051343">
    <property type="entry name" value="G-type_lectin_kinases/EP1-like"/>
</dbReference>
<dbReference type="InterPro" id="IPR000719">
    <property type="entry name" value="Prot_kinase_dom"/>
</dbReference>
<evidence type="ECO:0000256" key="19">
    <source>
        <dbReference type="PROSITE-ProRule" id="PRU10141"/>
    </source>
</evidence>
<dbReference type="GO" id="GO:0048544">
    <property type="term" value="P:recognition of pollen"/>
    <property type="evidence" value="ECO:0007669"/>
    <property type="project" value="InterPro"/>
</dbReference>
<dbReference type="InterPro" id="IPR001480">
    <property type="entry name" value="Bulb-type_lectin_dom"/>
</dbReference>
<feature type="domain" description="Protein kinase" evidence="22">
    <location>
        <begin position="497"/>
        <end position="769"/>
    </location>
</feature>
<evidence type="ECO:0000256" key="5">
    <source>
        <dbReference type="ARBA" id="ARBA00022692"/>
    </source>
</evidence>
<dbReference type="GO" id="GO:0004674">
    <property type="term" value="F:protein serine/threonine kinase activity"/>
    <property type="evidence" value="ECO:0007669"/>
    <property type="project" value="UniProtKB-KW"/>
</dbReference>
<dbReference type="SUPFAM" id="SSF51110">
    <property type="entry name" value="alpha-D-mannose-specific plant lectins"/>
    <property type="match status" value="1"/>
</dbReference>
<dbReference type="InterPro" id="IPR011009">
    <property type="entry name" value="Kinase-like_dom_sf"/>
</dbReference>
<evidence type="ECO:0000256" key="4">
    <source>
        <dbReference type="ARBA" id="ARBA00022679"/>
    </source>
</evidence>
<evidence type="ECO:0000256" key="17">
    <source>
        <dbReference type="ARBA" id="ARBA00048679"/>
    </source>
</evidence>
<dbReference type="OMA" id="ICCRRSM"/>
<evidence type="ECO:0000256" key="10">
    <source>
        <dbReference type="ARBA" id="ARBA00022840"/>
    </source>
</evidence>
<dbReference type="SUPFAM" id="SSF56112">
    <property type="entry name" value="Protein kinase-like (PK-like)"/>
    <property type="match status" value="1"/>
</dbReference>
<dbReference type="FunFam" id="3.30.200.20:FF:000059">
    <property type="entry name" value="S-receptor-like serine/threonine-protein kinase"/>
    <property type="match status" value="1"/>
</dbReference>
<dbReference type="GO" id="GO:0005524">
    <property type="term" value="F:ATP binding"/>
    <property type="evidence" value="ECO:0007669"/>
    <property type="project" value="UniProtKB-UniRule"/>
</dbReference>
<dbReference type="Pfam" id="PF00069">
    <property type="entry name" value="Pkinase"/>
    <property type="match status" value="1"/>
</dbReference>
<dbReference type="InterPro" id="IPR036426">
    <property type="entry name" value="Bulb-type_lectin_dom_sf"/>
</dbReference>
<dbReference type="InParanoid" id="A0A200Q8V5"/>
<dbReference type="Pfam" id="PF01453">
    <property type="entry name" value="B_lectin"/>
    <property type="match status" value="1"/>
</dbReference>
<dbReference type="GO" id="GO:0016020">
    <property type="term" value="C:membrane"/>
    <property type="evidence" value="ECO:0007669"/>
    <property type="project" value="UniProtKB-SubCell"/>
</dbReference>
<dbReference type="FunFam" id="2.90.10.10:FF:000013">
    <property type="entry name" value="G-type lectin S-receptor-like serine/threonine-protein kinase LECRK1"/>
    <property type="match status" value="1"/>
</dbReference>
<evidence type="ECO:0000313" key="26">
    <source>
        <dbReference type="Proteomes" id="UP000195402"/>
    </source>
</evidence>
<keyword evidence="12 20" id="KW-0472">Membrane</keyword>
<dbReference type="PROSITE" id="PS50011">
    <property type="entry name" value="PROTEIN_KINASE_DOM"/>
    <property type="match status" value="1"/>
</dbReference>
<comment type="caution">
    <text evidence="25">The sequence shown here is derived from an EMBL/GenBank/DDBJ whole genome shotgun (WGS) entry which is preliminary data.</text>
</comment>
<dbReference type="Gene3D" id="3.30.200.20">
    <property type="entry name" value="Phosphorylase Kinase, domain 1"/>
    <property type="match status" value="1"/>
</dbReference>
<dbReference type="PROSITE" id="PS00107">
    <property type="entry name" value="PROTEIN_KINASE_ATP"/>
    <property type="match status" value="1"/>
</dbReference>
<dbReference type="GO" id="GO:0030246">
    <property type="term" value="F:carbohydrate binding"/>
    <property type="evidence" value="ECO:0007669"/>
    <property type="project" value="UniProtKB-KW"/>
</dbReference>
<dbReference type="Gene3D" id="2.90.10.10">
    <property type="entry name" value="Bulb-type lectin domain"/>
    <property type="match status" value="2"/>
</dbReference>
<evidence type="ECO:0000256" key="16">
    <source>
        <dbReference type="ARBA" id="ARBA00047899"/>
    </source>
</evidence>
<comment type="catalytic activity">
    <reaction evidence="16 18">
        <text>L-threonyl-[protein] + ATP = O-phospho-L-threonyl-[protein] + ADP + H(+)</text>
        <dbReference type="Rhea" id="RHEA:46608"/>
        <dbReference type="Rhea" id="RHEA-COMP:11060"/>
        <dbReference type="Rhea" id="RHEA-COMP:11605"/>
        <dbReference type="ChEBI" id="CHEBI:15378"/>
        <dbReference type="ChEBI" id="CHEBI:30013"/>
        <dbReference type="ChEBI" id="CHEBI:30616"/>
        <dbReference type="ChEBI" id="CHEBI:61977"/>
        <dbReference type="ChEBI" id="CHEBI:456216"/>
        <dbReference type="EC" id="2.7.11.1"/>
    </reaction>
</comment>
<evidence type="ECO:0000256" key="3">
    <source>
        <dbReference type="ARBA" id="ARBA00022536"/>
    </source>
</evidence>
<dbReference type="Proteomes" id="UP000195402">
    <property type="component" value="Unassembled WGS sequence"/>
</dbReference>
<keyword evidence="8 18" id="KW-0547">Nucleotide-binding</keyword>
<dbReference type="InterPro" id="IPR000858">
    <property type="entry name" value="S_locus_glycoprot_dom"/>
</dbReference>
<keyword evidence="3" id="KW-0245">EGF-like domain</keyword>
<dbReference type="EC" id="2.7.11.1" evidence="18"/>
<keyword evidence="4 18" id="KW-0808">Transferase</keyword>
<evidence type="ECO:0000256" key="8">
    <source>
        <dbReference type="ARBA" id="ARBA00022741"/>
    </source>
</evidence>
<dbReference type="OrthoDB" id="758220at2759"/>
<keyword evidence="15" id="KW-0325">Glycoprotein</keyword>
<dbReference type="PANTHER" id="PTHR47976">
    <property type="entry name" value="G-TYPE LECTIN S-RECEPTOR-LIKE SERINE/THREONINE-PROTEIN KINASE SD2-5"/>
    <property type="match status" value="1"/>
</dbReference>
<comment type="similarity">
    <text evidence="18">Belongs to the protein kinase superfamily. Ser/Thr protein kinase family.</text>
</comment>
<dbReference type="FunFam" id="2.90.10.10:FF:000026">
    <property type="entry name" value="Serine/threonine-protein kinase"/>
    <property type="match status" value="1"/>
</dbReference>
<dbReference type="SMART" id="SM00108">
    <property type="entry name" value="B_lectin"/>
    <property type="match status" value="1"/>
</dbReference>
<dbReference type="STRING" id="56857.A0A200Q8V5"/>
<keyword evidence="13" id="KW-1015">Disulfide bond</keyword>
<dbReference type="EMBL" id="MVGT01002683">
    <property type="protein sequence ID" value="OVA06898.1"/>
    <property type="molecule type" value="Genomic_DNA"/>
</dbReference>
<accession>A0A200Q8V5</accession>
<dbReference type="InterPro" id="IPR017441">
    <property type="entry name" value="Protein_kinase_ATP_BS"/>
</dbReference>
<dbReference type="GO" id="GO:0106310">
    <property type="term" value="F:protein serine kinase activity"/>
    <property type="evidence" value="ECO:0007669"/>
    <property type="project" value="RHEA"/>
</dbReference>
<dbReference type="InterPro" id="IPR003609">
    <property type="entry name" value="Pan_app"/>
</dbReference>
<dbReference type="InterPro" id="IPR024171">
    <property type="entry name" value="SRK-like_kinase"/>
</dbReference>
<evidence type="ECO:0000256" key="21">
    <source>
        <dbReference type="SAM" id="SignalP"/>
    </source>
</evidence>
<evidence type="ECO:0000256" key="18">
    <source>
        <dbReference type="PIRNR" id="PIRNR000641"/>
    </source>
</evidence>
<evidence type="ECO:0000259" key="23">
    <source>
        <dbReference type="PROSITE" id="PS50927"/>
    </source>
</evidence>
<evidence type="ECO:0000256" key="6">
    <source>
        <dbReference type="ARBA" id="ARBA00022729"/>
    </source>
</evidence>
<dbReference type="Pfam" id="PF00954">
    <property type="entry name" value="S_locus_glycop"/>
    <property type="match status" value="1"/>
</dbReference>
<sequence>MDSAIFLFVLLSVFSTVVVTAQQRNSNITLGSSLTPTTNPTSWLSSSGRFAFGFYPEGDGFAVGIWLARIPERTVVWTANQDDPQVSSNVTLLLTSDGLILRPAQGQDKSISDRPEPASSASMLDTGNFVIYNSNSKIIWQSFESPTNTLLPSQRLLAGEEMFSSASETDHSKGRFRLIMQQDGYLVQYPILTPYTITYGYWDSGPQTTIVNGTLNLDEDGKLYLLNSTGFIVKTLINGSLPTNRTILYRLTIDVDGIFRLYSHTLDRNGNWSIVWEPPYDKCQPKGLCGVNGYCTLMDQKADCLCLPGFRFIDQGEKTLGCEREANVENCESKNQEFGYNMSTLENTEWAGQEDNTYSVLTSVTNEECKDACLGDCNCEAVIYDAPQCRKQKLPFRFGKMKLDGTAKPVFVKVAKNTYTPETARESNKERKKYLPILIASVLFVTCAFVVLGISGFLIYRHQSLAYKKIPEQRSIGLSDEISLRSFTYDELEKATESFKEVLGRGSFGTVFKGTLSNITSQKLIAVKRLERMVDEGEREFQTEMRAIGRTNHRNLVQLLGYCHEGSNRLLVYEYMCNGSLADFLFKPEQRPDWKERVETALNVAKGILYLHEECQTQIIHCDIKPQNILMDENRCAKVADFGLAKLLRPDQTKTFTAMRGTRGYVAPEWHRSLPITAKVDVYSFGIVLLEIICCRKSLNMELVEDEVVLVDWVYRCFDFGELDKLVINEEVDMIKFERMASVALWCIQEEPSLRPSMKKVVLMLEGTIDIPTPPRPTSFISSV</sequence>
<feature type="domain" description="Bulb-type lectin" evidence="23">
    <location>
        <begin position="29"/>
        <end position="144"/>
    </location>
</feature>
<feature type="binding site" evidence="19">
    <location>
        <position position="528"/>
    </location>
    <ligand>
        <name>ATP</name>
        <dbReference type="ChEBI" id="CHEBI:30616"/>
    </ligand>
</feature>
<feature type="domain" description="Apple" evidence="24">
    <location>
        <begin position="331"/>
        <end position="415"/>
    </location>
</feature>
<dbReference type="PROSITE" id="PS50927">
    <property type="entry name" value="BULB_LECTIN"/>
    <property type="match status" value="1"/>
</dbReference>
<dbReference type="Gene3D" id="1.10.510.10">
    <property type="entry name" value="Transferase(Phosphotransferase) domain 1"/>
    <property type="match status" value="1"/>
</dbReference>
<evidence type="ECO:0000256" key="11">
    <source>
        <dbReference type="ARBA" id="ARBA00022989"/>
    </source>
</evidence>
<dbReference type="InterPro" id="IPR008271">
    <property type="entry name" value="Ser/Thr_kinase_AS"/>
</dbReference>
<keyword evidence="10 18" id="KW-0067">ATP-binding</keyword>
<feature type="signal peptide" evidence="21">
    <location>
        <begin position="1"/>
        <end position="21"/>
    </location>
</feature>
<keyword evidence="26" id="KW-1185">Reference proteome</keyword>
<organism evidence="25 26">
    <name type="scientific">Macleaya cordata</name>
    <name type="common">Five-seeded plume-poppy</name>
    <name type="synonym">Bocconia cordata</name>
    <dbReference type="NCBI Taxonomy" id="56857"/>
    <lineage>
        <taxon>Eukaryota</taxon>
        <taxon>Viridiplantae</taxon>
        <taxon>Streptophyta</taxon>
        <taxon>Embryophyta</taxon>
        <taxon>Tracheophyta</taxon>
        <taxon>Spermatophyta</taxon>
        <taxon>Magnoliopsida</taxon>
        <taxon>Ranunculales</taxon>
        <taxon>Papaveraceae</taxon>
        <taxon>Papaveroideae</taxon>
        <taxon>Macleaya</taxon>
    </lineage>
</organism>
<evidence type="ECO:0000256" key="12">
    <source>
        <dbReference type="ARBA" id="ARBA00023136"/>
    </source>
</evidence>
<evidence type="ECO:0000256" key="7">
    <source>
        <dbReference type="ARBA" id="ARBA00022734"/>
    </source>
</evidence>
<feature type="chain" id="PRO_5012622895" description="Receptor-like serine/threonine-protein kinase" evidence="21">
    <location>
        <begin position="22"/>
        <end position="784"/>
    </location>
</feature>
<evidence type="ECO:0000259" key="22">
    <source>
        <dbReference type="PROSITE" id="PS50011"/>
    </source>
</evidence>
<evidence type="ECO:0000256" key="14">
    <source>
        <dbReference type="ARBA" id="ARBA00023170"/>
    </source>
</evidence>
<keyword evidence="14" id="KW-0675">Receptor</keyword>
<evidence type="ECO:0000256" key="13">
    <source>
        <dbReference type="ARBA" id="ARBA00023157"/>
    </source>
</evidence>
<evidence type="ECO:0000256" key="2">
    <source>
        <dbReference type="ARBA" id="ARBA00022527"/>
    </source>
</evidence>
<keyword evidence="2 18" id="KW-0723">Serine/threonine-protein kinase</keyword>
<dbReference type="CDD" id="cd00028">
    <property type="entry name" value="B_lectin"/>
    <property type="match status" value="1"/>
</dbReference>
<name>A0A200Q8V5_MACCD</name>
<comment type="subcellular location">
    <subcellularLocation>
        <location evidence="1">Membrane</location>
        <topology evidence="1">Single-pass type I membrane protein</topology>
    </subcellularLocation>
</comment>
<comment type="catalytic activity">
    <reaction evidence="17 18">
        <text>L-seryl-[protein] + ATP = O-phospho-L-seryl-[protein] + ADP + H(+)</text>
        <dbReference type="Rhea" id="RHEA:17989"/>
        <dbReference type="Rhea" id="RHEA-COMP:9863"/>
        <dbReference type="Rhea" id="RHEA-COMP:11604"/>
        <dbReference type="ChEBI" id="CHEBI:15378"/>
        <dbReference type="ChEBI" id="CHEBI:29999"/>
        <dbReference type="ChEBI" id="CHEBI:30616"/>
        <dbReference type="ChEBI" id="CHEBI:83421"/>
        <dbReference type="ChEBI" id="CHEBI:456216"/>
        <dbReference type="EC" id="2.7.11.1"/>
    </reaction>
</comment>
<dbReference type="FunFam" id="1.10.510.10:FF:000237">
    <property type="entry name" value="G-type lectin S-receptor-like serine/threonine-protein kinase"/>
    <property type="match status" value="1"/>
</dbReference>
<dbReference type="AlphaFoldDB" id="A0A200Q8V5"/>
<keyword evidence="11 20" id="KW-1133">Transmembrane helix</keyword>
<dbReference type="PROSITE" id="PS00108">
    <property type="entry name" value="PROTEIN_KINASE_ST"/>
    <property type="match status" value="1"/>
</dbReference>
<dbReference type="CDD" id="cd14066">
    <property type="entry name" value="STKc_IRAK"/>
    <property type="match status" value="1"/>
</dbReference>
<keyword evidence="5 20" id="KW-0812">Transmembrane</keyword>
<protein>
    <recommendedName>
        <fullName evidence="18">Receptor-like serine/threonine-protein kinase</fullName>
        <ecNumber evidence="18">2.7.11.1</ecNumber>
    </recommendedName>
</protein>
<keyword evidence="7" id="KW-0430">Lectin</keyword>
<evidence type="ECO:0000313" key="25">
    <source>
        <dbReference type="EMBL" id="OVA06898.1"/>
    </source>
</evidence>
<evidence type="ECO:0000256" key="1">
    <source>
        <dbReference type="ARBA" id="ARBA00004479"/>
    </source>
</evidence>
<reference evidence="25 26" key="1">
    <citation type="journal article" date="2017" name="Mol. Plant">
        <title>The Genome of Medicinal Plant Macleaya cordata Provides New Insights into Benzylisoquinoline Alkaloids Metabolism.</title>
        <authorList>
            <person name="Liu X."/>
            <person name="Liu Y."/>
            <person name="Huang P."/>
            <person name="Ma Y."/>
            <person name="Qing Z."/>
            <person name="Tang Q."/>
            <person name="Cao H."/>
            <person name="Cheng P."/>
            <person name="Zheng Y."/>
            <person name="Yuan Z."/>
            <person name="Zhou Y."/>
            <person name="Liu J."/>
            <person name="Tang Z."/>
            <person name="Zhuo Y."/>
            <person name="Zhang Y."/>
            <person name="Yu L."/>
            <person name="Huang J."/>
            <person name="Yang P."/>
            <person name="Peng Q."/>
            <person name="Zhang J."/>
            <person name="Jiang W."/>
            <person name="Zhang Z."/>
            <person name="Lin K."/>
            <person name="Ro D.K."/>
            <person name="Chen X."/>
            <person name="Xiong X."/>
            <person name="Shang Y."/>
            <person name="Huang S."/>
            <person name="Zeng J."/>
        </authorList>
    </citation>
    <scope>NUCLEOTIDE SEQUENCE [LARGE SCALE GENOMIC DNA]</scope>
    <source>
        <strain evidence="26">cv. BLH2017</strain>
        <tissue evidence="25">Root</tissue>
    </source>
</reference>
<proteinExistence type="inferred from homology"/>
<evidence type="ECO:0000256" key="9">
    <source>
        <dbReference type="ARBA" id="ARBA00022777"/>
    </source>
</evidence>